<comment type="caution">
    <text evidence="2">The sequence shown here is derived from an EMBL/GenBank/DDBJ whole genome shotgun (WGS) entry which is preliminary data.</text>
</comment>
<feature type="signal peptide" evidence="1">
    <location>
        <begin position="1"/>
        <end position="17"/>
    </location>
</feature>
<reference evidence="2 3" key="1">
    <citation type="submission" date="2018-02" db="EMBL/GenBank/DDBJ databases">
        <title>Draft genome sequences of Elsinoe sp., causing black scab on jojoba.</title>
        <authorList>
            <person name="Stodart B."/>
            <person name="Jeffress S."/>
            <person name="Ash G."/>
            <person name="Arun Chinnappa K."/>
        </authorList>
    </citation>
    <scope>NUCLEOTIDE SEQUENCE [LARGE SCALE GENOMIC DNA]</scope>
    <source>
        <strain evidence="2 3">Hillstone_2</strain>
    </source>
</reference>
<protein>
    <submittedName>
        <fullName evidence="2">Uncharacterized protein</fullName>
    </submittedName>
</protein>
<gene>
    <name evidence="2" type="ORF">C1H76_6290</name>
</gene>
<dbReference type="EMBL" id="PTQR01000080">
    <property type="protein sequence ID" value="TKX21793.1"/>
    <property type="molecule type" value="Genomic_DNA"/>
</dbReference>
<evidence type="ECO:0000256" key="1">
    <source>
        <dbReference type="SAM" id="SignalP"/>
    </source>
</evidence>
<organism evidence="2 3">
    <name type="scientific">Elsinoe australis</name>
    <dbReference type="NCBI Taxonomy" id="40998"/>
    <lineage>
        <taxon>Eukaryota</taxon>
        <taxon>Fungi</taxon>
        <taxon>Dikarya</taxon>
        <taxon>Ascomycota</taxon>
        <taxon>Pezizomycotina</taxon>
        <taxon>Dothideomycetes</taxon>
        <taxon>Dothideomycetidae</taxon>
        <taxon>Myriangiales</taxon>
        <taxon>Elsinoaceae</taxon>
        <taxon>Elsinoe</taxon>
    </lineage>
</organism>
<sequence length="88" mass="9133">MQLQALLTLFLAGSALACRCQQNGSPQGSLDVGATEDACTSAGGTIVNGGTKNVLCANGNHATFDDRCKALTRKYTNIPNLKSTCGRK</sequence>
<evidence type="ECO:0000313" key="3">
    <source>
        <dbReference type="Proteomes" id="UP000308133"/>
    </source>
</evidence>
<dbReference type="AlphaFoldDB" id="A0A4U7ATU4"/>
<keyword evidence="1" id="KW-0732">Signal</keyword>
<proteinExistence type="predicted"/>
<dbReference type="Proteomes" id="UP000308133">
    <property type="component" value="Unassembled WGS sequence"/>
</dbReference>
<name>A0A4U7ATU4_9PEZI</name>
<accession>A0A4U7ATU4</accession>
<evidence type="ECO:0000313" key="2">
    <source>
        <dbReference type="EMBL" id="TKX21793.1"/>
    </source>
</evidence>
<feature type="chain" id="PRO_5020811894" evidence="1">
    <location>
        <begin position="18"/>
        <end position="88"/>
    </location>
</feature>